<dbReference type="InterPro" id="IPR013360">
    <property type="entry name" value="Pilus_4_PilW"/>
</dbReference>
<dbReference type="PROSITE" id="PS51257">
    <property type="entry name" value="PROKAR_LIPOPROTEIN"/>
    <property type="match status" value="1"/>
</dbReference>
<dbReference type="InterPro" id="IPR019734">
    <property type="entry name" value="TPR_rpt"/>
</dbReference>
<dbReference type="InterPro" id="IPR011990">
    <property type="entry name" value="TPR-like_helical_dom_sf"/>
</dbReference>
<dbReference type="GO" id="GO:0003727">
    <property type="term" value="F:single-stranded RNA binding"/>
    <property type="evidence" value="ECO:0007669"/>
    <property type="project" value="TreeGrafter"/>
</dbReference>
<dbReference type="PANTHER" id="PTHR44917">
    <property type="entry name" value="PROTEIN HIGH CHLOROPHYLL FLUORESCENT 107"/>
    <property type="match status" value="1"/>
</dbReference>
<dbReference type="EMBL" id="JMCG01000001">
    <property type="protein sequence ID" value="KGK11144.1"/>
    <property type="molecule type" value="Genomic_DNA"/>
</dbReference>
<proteinExistence type="predicted"/>
<dbReference type="InterPro" id="IPR044624">
    <property type="entry name" value="Mbb1-like"/>
</dbReference>
<evidence type="ECO:0000313" key="3">
    <source>
        <dbReference type="EMBL" id="KGK11144.1"/>
    </source>
</evidence>
<keyword evidence="2" id="KW-0732">Signal</keyword>
<dbReference type="GO" id="GO:0006397">
    <property type="term" value="P:mRNA processing"/>
    <property type="evidence" value="ECO:0007669"/>
    <property type="project" value="InterPro"/>
</dbReference>
<comment type="caution">
    <text evidence="3">The sequence shown here is derived from an EMBL/GenBank/DDBJ whole genome shotgun (WGS) entry which is preliminary data.</text>
</comment>
<reference evidence="3 4" key="1">
    <citation type="submission" date="2014-04" db="EMBL/GenBank/DDBJ databases">
        <title>Genome sequencing of Vibrio navarrensis strains.</title>
        <authorList>
            <person name="Gladney L.M."/>
            <person name="Katz L.S."/>
            <person name="Marino-Ramirez L."/>
            <person name="Jordan I.K."/>
        </authorList>
    </citation>
    <scope>NUCLEOTIDE SEQUENCE [LARGE SCALE GENOMIC DNA]</scope>
    <source>
        <strain evidence="3 4">ATCC 51183</strain>
    </source>
</reference>
<dbReference type="Pfam" id="PF13431">
    <property type="entry name" value="TPR_17"/>
    <property type="match status" value="1"/>
</dbReference>
<evidence type="ECO:0000256" key="1">
    <source>
        <dbReference type="PROSITE-ProRule" id="PRU00339"/>
    </source>
</evidence>
<name>A0A099LU07_9VIBR</name>
<dbReference type="PROSITE" id="PS50005">
    <property type="entry name" value="TPR"/>
    <property type="match status" value="1"/>
</dbReference>
<feature type="signal peptide" evidence="2">
    <location>
        <begin position="1"/>
        <end position="23"/>
    </location>
</feature>
<dbReference type="Proteomes" id="UP000029994">
    <property type="component" value="Unassembled WGS sequence"/>
</dbReference>
<dbReference type="NCBIfam" id="TIGR02521">
    <property type="entry name" value="type_IV_pilW"/>
    <property type="match status" value="1"/>
</dbReference>
<keyword evidence="4" id="KW-1185">Reference proteome</keyword>
<dbReference type="SUPFAM" id="SSF81901">
    <property type="entry name" value="HCP-like"/>
    <property type="match status" value="1"/>
</dbReference>
<dbReference type="STRING" id="29495.EA26_07420"/>
<dbReference type="PANTHER" id="PTHR44917:SF1">
    <property type="entry name" value="PROTEIN HIGH CHLOROPHYLL FLUORESCENT 107"/>
    <property type="match status" value="1"/>
</dbReference>
<dbReference type="Pfam" id="PF14559">
    <property type="entry name" value="TPR_19"/>
    <property type="match status" value="1"/>
</dbReference>
<sequence>MMNQTFRFISLLSFALLTGCVTITEGQVANNADPIDMAESRIALGLGYLDNGAMVKAYDNLQQALNHAPDYYRAQLSMAHYYELVGENGKAQDLYRKAARQHPKNGNVLNNYGTFLCKQGDYAQADKLFNQAIAQPYYYLIPASYENAAFCALKAGFKAKAQTYFTRAIDYDPHRPKSILNLAKLEIEAGNYTQARLRLMRFHQSYGLQLPSLQLLIELEQKAGNQALVKKYQQELEKLTAKQSLSAI</sequence>
<dbReference type="AlphaFoldDB" id="A0A099LU07"/>
<feature type="repeat" description="TPR" evidence="1">
    <location>
        <begin position="38"/>
        <end position="71"/>
    </location>
</feature>
<organism evidence="3 4">
    <name type="scientific">Vibrio navarrensis</name>
    <dbReference type="NCBI Taxonomy" id="29495"/>
    <lineage>
        <taxon>Bacteria</taxon>
        <taxon>Pseudomonadati</taxon>
        <taxon>Pseudomonadota</taxon>
        <taxon>Gammaproteobacteria</taxon>
        <taxon>Vibrionales</taxon>
        <taxon>Vibrionaceae</taxon>
        <taxon>Vibrio</taxon>
    </lineage>
</organism>
<keyword evidence="1" id="KW-0802">TPR repeat</keyword>
<feature type="chain" id="PRO_5001950187" evidence="2">
    <location>
        <begin position="24"/>
        <end position="248"/>
    </location>
</feature>
<dbReference type="GO" id="GO:0006417">
    <property type="term" value="P:regulation of translation"/>
    <property type="evidence" value="ECO:0007669"/>
    <property type="project" value="TreeGrafter"/>
</dbReference>
<dbReference type="SMART" id="SM00028">
    <property type="entry name" value="TPR"/>
    <property type="match status" value="4"/>
</dbReference>
<dbReference type="eggNOG" id="COG3063">
    <property type="taxonomic scope" value="Bacteria"/>
</dbReference>
<accession>A0A099LU07</accession>
<protein>
    <submittedName>
        <fullName evidence="3">Pilus assembly protein PilW</fullName>
    </submittedName>
</protein>
<evidence type="ECO:0000256" key="2">
    <source>
        <dbReference type="SAM" id="SignalP"/>
    </source>
</evidence>
<evidence type="ECO:0000313" key="4">
    <source>
        <dbReference type="Proteomes" id="UP000029994"/>
    </source>
</evidence>
<dbReference type="GO" id="GO:0003729">
    <property type="term" value="F:mRNA binding"/>
    <property type="evidence" value="ECO:0007669"/>
    <property type="project" value="InterPro"/>
</dbReference>
<dbReference type="Gene3D" id="1.25.40.10">
    <property type="entry name" value="Tetratricopeptide repeat domain"/>
    <property type="match status" value="1"/>
</dbReference>
<gene>
    <name evidence="3" type="ORF">EA26_07420</name>
</gene>